<feature type="compositionally biased region" description="Polar residues" evidence="1">
    <location>
        <begin position="60"/>
        <end position="79"/>
    </location>
</feature>
<protein>
    <submittedName>
        <fullName evidence="2">Uncharacterized protein</fullName>
    </submittedName>
</protein>
<gene>
    <name evidence="2" type="ORF">F8M41_015215</name>
</gene>
<accession>A0A8H3WVV1</accession>
<evidence type="ECO:0000256" key="1">
    <source>
        <dbReference type="SAM" id="MobiDB-lite"/>
    </source>
</evidence>
<feature type="unsure residue" description="D or N" evidence="2">
    <location>
        <position position="49"/>
    </location>
</feature>
<evidence type="ECO:0000313" key="3">
    <source>
        <dbReference type="Proteomes" id="UP000439903"/>
    </source>
</evidence>
<proteinExistence type="predicted"/>
<dbReference type="EMBL" id="WTPW01003153">
    <property type="protein sequence ID" value="KAF0352496.1"/>
    <property type="molecule type" value="Genomic_DNA"/>
</dbReference>
<reference evidence="2 3" key="1">
    <citation type="journal article" date="2019" name="Environ. Microbiol.">
        <title>At the nexus of three kingdoms: the genome of the mycorrhizal fungus Gigaspora margarita provides insights into plant, endobacterial and fungal interactions.</title>
        <authorList>
            <person name="Venice F."/>
            <person name="Ghignone S."/>
            <person name="Salvioli di Fossalunga A."/>
            <person name="Amselem J."/>
            <person name="Novero M."/>
            <person name="Xianan X."/>
            <person name="Sedzielewska Toro K."/>
            <person name="Morin E."/>
            <person name="Lipzen A."/>
            <person name="Grigoriev I.V."/>
            <person name="Henrissat B."/>
            <person name="Martin F.M."/>
            <person name="Bonfante P."/>
        </authorList>
    </citation>
    <scope>NUCLEOTIDE SEQUENCE [LARGE SCALE GENOMIC DNA]</scope>
    <source>
        <strain evidence="2 3">BEG34</strain>
    </source>
</reference>
<comment type="caution">
    <text evidence="2">The sequence shown here is derived from an EMBL/GenBank/DDBJ whole genome shotgun (WGS) entry which is preliminary data.</text>
</comment>
<dbReference type="AlphaFoldDB" id="A0A8H3WVV1"/>
<feature type="compositionally biased region" description="Basic and acidic residues" evidence="1">
    <location>
        <begin position="97"/>
        <end position="113"/>
    </location>
</feature>
<name>A0A8H3WVV1_GIGMA</name>
<feature type="region of interest" description="Disordered" evidence="1">
    <location>
        <begin position="60"/>
        <end position="113"/>
    </location>
</feature>
<dbReference type="Proteomes" id="UP000439903">
    <property type="component" value="Unassembled WGS sequence"/>
</dbReference>
<evidence type="ECO:0000313" key="2">
    <source>
        <dbReference type="EMBL" id="KAF0352496.1"/>
    </source>
</evidence>
<sequence>MNTNFDYSDSWTQDFKICAKNTTNKKIWDVRDRIASLKERKRIRANEHDKVAVKGVLPNITSNIRDPTQSEPNKQQTLEIQEEEPSSGMVLRKQKKGFYDKSSDSDDYVKVSH</sequence>
<keyword evidence="3" id="KW-1185">Reference proteome</keyword>
<organism evidence="2 3">
    <name type="scientific">Gigaspora margarita</name>
    <dbReference type="NCBI Taxonomy" id="4874"/>
    <lineage>
        <taxon>Eukaryota</taxon>
        <taxon>Fungi</taxon>
        <taxon>Fungi incertae sedis</taxon>
        <taxon>Mucoromycota</taxon>
        <taxon>Glomeromycotina</taxon>
        <taxon>Glomeromycetes</taxon>
        <taxon>Diversisporales</taxon>
        <taxon>Gigasporaceae</taxon>
        <taxon>Gigaspora</taxon>
    </lineage>
</organism>